<keyword evidence="4" id="KW-1185">Reference proteome</keyword>
<dbReference type="SUPFAM" id="SSF56954">
    <property type="entry name" value="Outer membrane efflux proteins (OEP)"/>
    <property type="match status" value="1"/>
</dbReference>
<dbReference type="PANTHER" id="PTHR30203:SF24">
    <property type="entry name" value="BLR4935 PROTEIN"/>
    <property type="match status" value="1"/>
</dbReference>
<proteinExistence type="inferred from homology"/>
<dbReference type="EMBL" id="BAABLD010000002">
    <property type="protein sequence ID" value="GAA5159095.1"/>
    <property type="molecule type" value="Genomic_DNA"/>
</dbReference>
<organism evidence="3 4">
    <name type="scientific">Viridibacterium curvum</name>
    <dbReference type="NCBI Taxonomy" id="1101404"/>
    <lineage>
        <taxon>Bacteria</taxon>
        <taxon>Pseudomonadati</taxon>
        <taxon>Pseudomonadota</taxon>
        <taxon>Betaproteobacteria</taxon>
        <taxon>Rhodocyclales</taxon>
        <taxon>Rhodocyclaceae</taxon>
        <taxon>Viridibacterium</taxon>
    </lineage>
</organism>
<feature type="signal peptide" evidence="2">
    <location>
        <begin position="1"/>
        <end position="21"/>
    </location>
</feature>
<dbReference type="PANTHER" id="PTHR30203">
    <property type="entry name" value="OUTER MEMBRANE CATION EFFLUX PROTEIN"/>
    <property type="match status" value="1"/>
</dbReference>
<evidence type="ECO:0000256" key="2">
    <source>
        <dbReference type="SAM" id="SignalP"/>
    </source>
</evidence>
<accession>A0ABP9Q9K9</accession>
<evidence type="ECO:0000313" key="4">
    <source>
        <dbReference type="Proteomes" id="UP001500547"/>
    </source>
</evidence>
<comment type="caution">
    <text evidence="3">The sequence shown here is derived from an EMBL/GenBank/DDBJ whole genome shotgun (WGS) entry which is preliminary data.</text>
</comment>
<name>A0ABP9Q9K9_9RHOO</name>
<dbReference type="RefSeq" id="WP_345531229.1">
    <property type="nucleotide sequence ID" value="NZ_BAABLD010000002.1"/>
</dbReference>
<protein>
    <submittedName>
        <fullName evidence="3">TolC family protein</fullName>
    </submittedName>
</protein>
<dbReference type="InterPro" id="IPR003423">
    <property type="entry name" value="OMP_efflux"/>
</dbReference>
<evidence type="ECO:0000256" key="1">
    <source>
        <dbReference type="ARBA" id="ARBA00007613"/>
    </source>
</evidence>
<dbReference type="Pfam" id="PF02321">
    <property type="entry name" value="OEP"/>
    <property type="match status" value="2"/>
</dbReference>
<dbReference type="Proteomes" id="UP001500547">
    <property type="component" value="Unassembled WGS sequence"/>
</dbReference>
<dbReference type="InterPro" id="IPR010131">
    <property type="entry name" value="MdtP/NodT-like"/>
</dbReference>
<keyword evidence="2" id="KW-0732">Signal</keyword>
<sequence>MRLLRHLLTAAMVLLLPAAHAAELGSQLQGLLDHARQHSADYAAMRYESAAAEARIAAAGALPDPKLQVELRDLTRMGEQSATLDPSRVGSTRYLLMQDLPWYGKRGLRSDIAGSEARAASLQQRGSWVDLSAAIRQTHIQRYFLARNLQLSREVLDTLRRLEQIAQTRYASGLAMQQDVLRSQLEQTAMRNDIVMLEGEALTLQTRLNALLGRSPDEALADAQDLPALPTPAGRQFADLARRLADSNPQIQTEAARVQAAEQRRALAYRERYPDFTLGVAPIQTRNAIREWELMLQMNIPLQQGARRGQEREATAMQAAAQSRQEAAAQRLGGELAASLTAMEVSARIERELGSSLLPQAELSYRSALAAYENGKLDFATLLEAQRQISQTRIGLLKAQADQQMRWTEITRMLGEAP</sequence>
<gene>
    <name evidence="3" type="ORF">GCM10025770_04800</name>
</gene>
<evidence type="ECO:0000313" key="3">
    <source>
        <dbReference type="EMBL" id="GAA5159095.1"/>
    </source>
</evidence>
<dbReference type="Gene3D" id="1.20.1600.10">
    <property type="entry name" value="Outer membrane efflux proteins (OEP)"/>
    <property type="match status" value="1"/>
</dbReference>
<comment type="similarity">
    <text evidence="1">Belongs to the outer membrane factor (OMF) (TC 1.B.17) family.</text>
</comment>
<reference evidence="4" key="1">
    <citation type="journal article" date="2019" name="Int. J. Syst. Evol. Microbiol.">
        <title>The Global Catalogue of Microorganisms (GCM) 10K type strain sequencing project: providing services to taxonomists for standard genome sequencing and annotation.</title>
        <authorList>
            <consortium name="The Broad Institute Genomics Platform"/>
            <consortium name="The Broad Institute Genome Sequencing Center for Infectious Disease"/>
            <person name="Wu L."/>
            <person name="Ma J."/>
        </authorList>
    </citation>
    <scope>NUCLEOTIDE SEQUENCE [LARGE SCALE GENOMIC DNA]</scope>
    <source>
        <strain evidence="4">JCM 18715</strain>
    </source>
</reference>
<feature type="chain" id="PRO_5046185524" evidence="2">
    <location>
        <begin position="22"/>
        <end position="418"/>
    </location>
</feature>